<protein>
    <submittedName>
        <fullName evidence="1">Uncharacterized protein</fullName>
    </submittedName>
</protein>
<sequence length="237" mass="27362">MNKRIDAIKQKNRGFDKFCKMILNASYGSDGMNAEKYNKIKLLTKEKTIEAHTKQLWMNDRKLADILYAVQFNPKNCKCNKCLQAAYFTLDNANFILWKEILIQFIEQLVEDKSLKLMQINKNGDKSDEKKLLGLSIENEGDEMFALAPKNYYMHTFKQQKLTDIIKLKGVNLRQNNINKQDVIDNIVNGKIIQRTNIRLGQQANQLQQGQLSKNYLTVTCTFGDIDLAELKPMVSS</sequence>
<evidence type="ECO:0000313" key="1">
    <source>
        <dbReference type="EMBL" id="KAA6379867.1"/>
    </source>
</evidence>
<dbReference type="AlphaFoldDB" id="A0A5J4VBP8"/>
<evidence type="ECO:0000313" key="2">
    <source>
        <dbReference type="Proteomes" id="UP000324800"/>
    </source>
</evidence>
<gene>
    <name evidence="1" type="ORF">EZS28_024607</name>
</gene>
<accession>A0A5J4VBP8</accession>
<name>A0A5J4VBP8_9EUKA</name>
<dbReference type="EMBL" id="SNRW01008223">
    <property type="protein sequence ID" value="KAA6379867.1"/>
    <property type="molecule type" value="Genomic_DNA"/>
</dbReference>
<reference evidence="1 2" key="1">
    <citation type="submission" date="2019-03" db="EMBL/GenBank/DDBJ databases">
        <title>Single cell metagenomics reveals metabolic interactions within the superorganism composed of flagellate Streblomastix strix and complex community of Bacteroidetes bacteria on its surface.</title>
        <authorList>
            <person name="Treitli S.C."/>
            <person name="Kolisko M."/>
            <person name="Husnik F."/>
            <person name="Keeling P."/>
            <person name="Hampl V."/>
        </authorList>
    </citation>
    <scope>NUCLEOTIDE SEQUENCE [LARGE SCALE GENOMIC DNA]</scope>
    <source>
        <strain evidence="1">ST1C</strain>
    </source>
</reference>
<comment type="caution">
    <text evidence="1">The sequence shown here is derived from an EMBL/GenBank/DDBJ whole genome shotgun (WGS) entry which is preliminary data.</text>
</comment>
<dbReference type="SUPFAM" id="SSF56672">
    <property type="entry name" value="DNA/RNA polymerases"/>
    <property type="match status" value="1"/>
</dbReference>
<proteinExistence type="predicted"/>
<organism evidence="1 2">
    <name type="scientific">Streblomastix strix</name>
    <dbReference type="NCBI Taxonomy" id="222440"/>
    <lineage>
        <taxon>Eukaryota</taxon>
        <taxon>Metamonada</taxon>
        <taxon>Preaxostyla</taxon>
        <taxon>Oxymonadida</taxon>
        <taxon>Streblomastigidae</taxon>
        <taxon>Streblomastix</taxon>
    </lineage>
</organism>
<dbReference type="Proteomes" id="UP000324800">
    <property type="component" value="Unassembled WGS sequence"/>
</dbReference>
<dbReference type="InterPro" id="IPR043502">
    <property type="entry name" value="DNA/RNA_pol_sf"/>
</dbReference>